<dbReference type="PANTHER" id="PTHR12321:SF98">
    <property type="entry name" value="PHD FINGER PROTEIN ALFIN-LIKE 5"/>
    <property type="match status" value="1"/>
</dbReference>
<evidence type="ECO:0000256" key="3">
    <source>
        <dbReference type="ARBA" id="ARBA00022723"/>
    </source>
</evidence>
<organism evidence="14 15">
    <name type="scientific">Brassica napus</name>
    <name type="common">Rape</name>
    <dbReference type="NCBI Taxonomy" id="3708"/>
    <lineage>
        <taxon>Eukaryota</taxon>
        <taxon>Viridiplantae</taxon>
        <taxon>Streptophyta</taxon>
        <taxon>Embryophyta</taxon>
        <taxon>Tracheophyta</taxon>
        <taxon>Spermatophyta</taxon>
        <taxon>Magnoliopsida</taxon>
        <taxon>eudicotyledons</taxon>
        <taxon>Gunneridae</taxon>
        <taxon>Pentapetalae</taxon>
        <taxon>rosids</taxon>
        <taxon>malvids</taxon>
        <taxon>Brassicales</taxon>
        <taxon>Brassicaceae</taxon>
        <taxon>Brassiceae</taxon>
        <taxon>Brassica</taxon>
    </lineage>
</organism>
<proteinExistence type="inferred from homology"/>
<evidence type="ECO:0000256" key="8">
    <source>
        <dbReference type="ARBA" id="ARBA00023163"/>
    </source>
</evidence>
<keyword evidence="7 11" id="KW-0805">Transcription regulation</keyword>
<dbReference type="Pfam" id="PF00628">
    <property type="entry name" value="PHD"/>
    <property type="match status" value="1"/>
</dbReference>
<evidence type="ECO:0000256" key="10">
    <source>
        <dbReference type="PROSITE-ProRule" id="PRU00146"/>
    </source>
</evidence>
<dbReference type="InterPro" id="IPR019787">
    <property type="entry name" value="Znf_PHD-finger"/>
</dbReference>
<evidence type="ECO:0000313" key="15">
    <source>
        <dbReference type="Proteomes" id="UP000824890"/>
    </source>
</evidence>
<feature type="domain" description="PHD-type" evidence="13">
    <location>
        <begin position="201"/>
        <end position="253"/>
    </location>
</feature>
<dbReference type="InterPro" id="IPR045104">
    <property type="entry name" value="Alfin"/>
</dbReference>
<dbReference type="SMART" id="SM00249">
    <property type="entry name" value="PHD"/>
    <property type="match status" value="1"/>
</dbReference>
<feature type="transmembrane region" description="Helical" evidence="12">
    <location>
        <begin position="59"/>
        <end position="77"/>
    </location>
</feature>
<comment type="subunit">
    <text evidence="11">Interacts with H3K4me3 and to a lesser extent with H3K4me2.</text>
</comment>
<keyword evidence="4 10" id="KW-0863">Zinc-finger</keyword>
<keyword evidence="12" id="KW-0812">Transmembrane</keyword>
<evidence type="ECO:0000256" key="4">
    <source>
        <dbReference type="ARBA" id="ARBA00022771"/>
    </source>
</evidence>
<dbReference type="SUPFAM" id="SSF57903">
    <property type="entry name" value="FYVE/PHD zinc finger"/>
    <property type="match status" value="1"/>
</dbReference>
<dbReference type="Pfam" id="PF12165">
    <property type="entry name" value="Alfin"/>
    <property type="match status" value="1"/>
</dbReference>
<evidence type="ECO:0000256" key="1">
    <source>
        <dbReference type="ARBA" id="ARBA00004123"/>
    </source>
</evidence>
<dbReference type="Gene3D" id="3.30.40.10">
    <property type="entry name" value="Zinc/RING finger domain, C3HC4 (zinc finger)"/>
    <property type="match status" value="1"/>
</dbReference>
<dbReference type="PROSITE" id="PS01359">
    <property type="entry name" value="ZF_PHD_1"/>
    <property type="match status" value="1"/>
</dbReference>
<evidence type="ECO:0000256" key="11">
    <source>
        <dbReference type="RuleBase" id="RU369089"/>
    </source>
</evidence>
<keyword evidence="9 11" id="KW-0539">Nucleus</keyword>
<keyword evidence="3 11" id="KW-0479">Metal-binding</keyword>
<comment type="caution">
    <text evidence="14">The sequence shown here is derived from an EMBL/GenBank/DDBJ whole genome shotgun (WGS) entry which is preliminary data.</text>
</comment>
<accession>A0ABQ8DR12</accession>
<protein>
    <recommendedName>
        <fullName evidence="11">PHD finger protein ALFIN-LIKE</fullName>
    </recommendedName>
</protein>
<keyword evidence="12" id="KW-0472">Membrane</keyword>
<sequence length="257" mass="29658">MVWEVNLPAEEVPVELPEPALGINFARDGMLEKDWLLLLLPTAMPGCCLSPLLRFKDLVAIKLTGILLSFSIGLYFLKSCRYLQHFQTNRNAYLYRKRLFNMINEIPTIFEVVTRSAKKTKTKERSSSENQNDNKSQVKFKSGKIHAEQTKLKKPQDELYSFWYSPFFIDLKCKKYFDGKGSKTIQAMDKEEGLDEDEHGDTLCGACGDNYASDEYWICCDICEKWFHGICVKITPSRAEHIKHYKCPSCSNKRARP</sequence>
<keyword evidence="6 11" id="KW-0156">Chromatin regulator</keyword>
<evidence type="ECO:0000256" key="5">
    <source>
        <dbReference type="ARBA" id="ARBA00022833"/>
    </source>
</evidence>
<comment type="domain">
    <text evidence="11">The PHD-type zinc finger mediates the binding to H3K4me3.</text>
</comment>
<comment type="function">
    <text evidence="11">Histone-binding component that specifically recognizes H3 tails trimethylated on 'Lys-4' (H3K4me3), which mark transcription start sites of virtually all active genes.</text>
</comment>
<dbReference type="PROSITE" id="PS50016">
    <property type="entry name" value="ZF_PHD_2"/>
    <property type="match status" value="1"/>
</dbReference>
<dbReference type="EMBL" id="JAGKQM010000003">
    <property type="protein sequence ID" value="KAH0931814.1"/>
    <property type="molecule type" value="Genomic_DNA"/>
</dbReference>
<evidence type="ECO:0000259" key="13">
    <source>
        <dbReference type="PROSITE" id="PS50016"/>
    </source>
</evidence>
<gene>
    <name evidence="14" type="ORF">HID58_008931</name>
</gene>
<evidence type="ECO:0000256" key="9">
    <source>
        <dbReference type="ARBA" id="ARBA00023242"/>
    </source>
</evidence>
<evidence type="ECO:0000256" key="6">
    <source>
        <dbReference type="ARBA" id="ARBA00022853"/>
    </source>
</evidence>
<dbReference type="InterPro" id="IPR021998">
    <property type="entry name" value="Alfin_N"/>
</dbReference>
<dbReference type="InterPro" id="IPR044104">
    <property type="entry name" value="PHD_AL_plant"/>
</dbReference>
<dbReference type="InterPro" id="IPR001965">
    <property type="entry name" value="Znf_PHD"/>
</dbReference>
<reference evidence="14 15" key="1">
    <citation type="submission" date="2021-05" db="EMBL/GenBank/DDBJ databases">
        <title>Genome Assembly of Synthetic Allotetraploid Brassica napus Reveals Homoeologous Exchanges between Subgenomes.</title>
        <authorList>
            <person name="Davis J.T."/>
        </authorList>
    </citation>
    <scope>NUCLEOTIDE SEQUENCE [LARGE SCALE GENOMIC DNA]</scope>
    <source>
        <strain evidence="15">cv. Da-Ae</strain>
        <tissue evidence="14">Seedling</tissue>
    </source>
</reference>
<keyword evidence="8 11" id="KW-0804">Transcription</keyword>
<dbReference type="CDD" id="cd15613">
    <property type="entry name" value="PHD_AL_plant"/>
    <property type="match status" value="1"/>
</dbReference>
<evidence type="ECO:0000256" key="2">
    <source>
        <dbReference type="ARBA" id="ARBA00010445"/>
    </source>
</evidence>
<dbReference type="InterPro" id="IPR019786">
    <property type="entry name" value="Zinc_finger_PHD-type_CS"/>
</dbReference>
<comment type="subcellular location">
    <subcellularLocation>
        <location evidence="1 11">Nucleus</location>
    </subcellularLocation>
</comment>
<comment type="similarity">
    <text evidence="2 11">Belongs to the Alfin family.</text>
</comment>
<keyword evidence="12" id="KW-1133">Transmembrane helix</keyword>
<dbReference type="InterPro" id="IPR011011">
    <property type="entry name" value="Znf_FYVE_PHD"/>
</dbReference>
<keyword evidence="5 11" id="KW-0862">Zinc</keyword>
<evidence type="ECO:0000256" key="7">
    <source>
        <dbReference type="ARBA" id="ARBA00023015"/>
    </source>
</evidence>
<evidence type="ECO:0000313" key="14">
    <source>
        <dbReference type="EMBL" id="KAH0931814.1"/>
    </source>
</evidence>
<dbReference type="InterPro" id="IPR013083">
    <property type="entry name" value="Znf_RING/FYVE/PHD"/>
</dbReference>
<dbReference type="PANTHER" id="PTHR12321">
    <property type="entry name" value="CPG BINDING PROTEIN"/>
    <property type="match status" value="1"/>
</dbReference>
<name>A0ABQ8DR12_BRANA</name>
<dbReference type="Proteomes" id="UP000824890">
    <property type="component" value="Unassembled WGS sequence"/>
</dbReference>
<evidence type="ECO:0000256" key="12">
    <source>
        <dbReference type="SAM" id="Phobius"/>
    </source>
</evidence>
<keyword evidence="15" id="KW-1185">Reference proteome</keyword>